<dbReference type="Proteomes" id="UP000561726">
    <property type="component" value="Unassembled WGS sequence"/>
</dbReference>
<evidence type="ECO:0000313" key="3">
    <source>
        <dbReference type="Proteomes" id="UP000561726"/>
    </source>
</evidence>
<dbReference type="RefSeq" id="WP_052542740.1">
    <property type="nucleotide sequence ID" value="NZ_JACHBQ010000001.1"/>
</dbReference>
<dbReference type="EMBL" id="JACHBQ010000001">
    <property type="protein sequence ID" value="MBB5640142.1"/>
    <property type="molecule type" value="Genomic_DNA"/>
</dbReference>
<dbReference type="InterPro" id="IPR025962">
    <property type="entry name" value="SdpI/YhfL"/>
</dbReference>
<keyword evidence="1" id="KW-0472">Membrane</keyword>
<dbReference type="OrthoDB" id="4422940at2"/>
<feature type="transmembrane region" description="Helical" evidence="1">
    <location>
        <begin position="87"/>
        <end position="107"/>
    </location>
</feature>
<dbReference type="Pfam" id="PF13630">
    <property type="entry name" value="SdpI"/>
    <property type="match status" value="1"/>
</dbReference>
<proteinExistence type="predicted"/>
<dbReference type="AlphaFoldDB" id="A0A7W8ZUI7"/>
<gene>
    <name evidence="2" type="ORF">BJ997_000690</name>
</gene>
<reference evidence="2 3" key="1">
    <citation type="submission" date="2020-08" db="EMBL/GenBank/DDBJ databases">
        <title>Sequencing the genomes of 1000 actinobacteria strains.</title>
        <authorList>
            <person name="Klenk H.-P."/>
        </authorList>
    </citation>
    <scope>NUCLEOTIDE SEQUENCE [LARGE SCALE GENOMIC DNA]</scope>
    <source>
        <strain evidence="2 3">DSM 21065</strain>
    </source>
</reference>
<accession>A0A7W8ZUI7</accession>
<organism evidence="2 3">
    <name type="scientific">Cryobacterium roopkundense</name>
    <dbReference type="NCBI Taxonomy" id="1001240"/>
    <lineage>
        <taxon>Bacteria</taxon>
        <taxon>Bacillati</taxon>
        <taxon>Actinomycetota</taxon>
        <taxon>Actinomycetes</taxon>
        <taxon>Micrococcales</taxon>
        <taxon>Microbacteriaceae</taxon>
        <taxon>Cryobacterium</taxon>
    </lineage>
</organism>
<protein>
    <submittedName>
        <fullName evidence="2">Putative membrane protein</fullName>
    </submittedName>
</protein>
<keyword evidence="1" id="KW-1133">Transmembrane helix</keyword>
<feature type="transmembrane region" description="Helical" evidence="1">
    <location>
        <begin position="12"/>
        <end position="29"/>
    </location>
</feature>
<evidence type="ECO:0000313" key="2">
    <source>
        <dbReference type="EMBL" id="MBB5640142.1"/>
    </source>
</evidence>
<evidence type="ECO:0000256" key="1">
    <source>
        <dbReference type="SAM" id="Phobius"/>
    </source>
</evidence>
<name>A0A7W8ZUI7_9MICO</name>
<keyword evidence="1" id="KW-0812">Transmembrane</keyword>
<comment type="caution">
    <text evidence="2">The sequence shown here is derived from an EMBL/GenBank/DDBJ whole genome shotgun (WGS) entry which is preliminary data.</text>
</comment>
<feature type="transmembrane region" description="Helical" evidence="1">
    <location>
        <begin position="62"/>
        <end position="81"/>
    </location>
</feature>
<sequence length="112" mass="11732">MSYTYGTNSVAYVLAAAMLLVVVVTQLAASGRISRNGFIGIRIPPTMTSDAAWTAGHKAARLPSWIGFALVAITAGVAQFIPEANAILIAILLLFLAWSVVAAWRGARSAIS</sequence>